<proteinExistence type="predicted"/>
<sequence length="14" mass="1667">MKPMNQPPHTKMIN</sequence>
<evidence type="ECO:0000313" key="1">
    <source>
        <dbReference type="EMBL" id="JAH45730.1"/>
    </source>
</evidence>
<accession>A0A0E9SYM2</accession>
<dbReference type="EMBL" id="GBXM01062847">
    <property type="protein sequence ID" value="JAH45730.1"/>
    <property type="molecule type" value="Transcribed_RNA"/>
</dbReference>
<protein>
    <submittedName>
        <fullName evidence="1">Uncharacterized protein</fullName>
    </submittedName>
</protein>
<reference evidence="1" key="1">
    <citation type="submission" date="2014-11" db="EMBL/GenBank/DDBJ databases">
        <authorList>
            <person name="Amaro Gonzalez C."/>
        </authorList>
    </citation>
    <scope>NUCLEOTIDE SEQUENCE</scope>
</reference>
<reference evidence="1" key="2">
    <citation type="journal article" date="2015" name="Fish Shellfish Immunol.">
        <title>Early steps in the European eel (Anguilla anguilla)-Vibrio vulnificus interaction in the gills: Role of the RtxA13 toxin.</title>
        <authorList>
            <person name="Callol A."/>
            <person name="Pajuelo D."/>
            <person name="Ebbesson L."/>
            <person name="Teles M."/>
            <person name="MacKenzie S."/>
            <person name="Amaro C."/>
        </authorList>
    </citation>
    <scope>NUCLEOTIDE SEQUENCE</scope>
</reference>
<organism evidence="1">
    <name type="scientific">Anguilla anguilla</name>
    <name type="common">European freshwater eel</name>
    <name type="synonym">Muraena anguilla</name>
    <dbReference type="NCBI Taxonomy" id="7936"/>
    <lineage>
        <taxon>Eukaryota</taxon>
        <taxon>Metazoa</taxon>
        <taxon>Chordata</taxon>
        <taxon>Craniata</taxon>
        <taxon>Vertebrata</taxon>
        <taxon>Euteleostomi</taxon>
        <taxon>Actinopterygii</taxon>
        <taxon>Neopterygii</taxon>
        <taxon>Teleostei</taxon>
        <taxon>Anguilliformes</taxon>
        <taxon>Anguillidae</taxon>
        <taxon>Anguilla</taxon>
    </lineage>
</organism>
<name>A0A0E9SYM2_ANGAN</name>